<dbReference type="Proteomes" id="UP000240535">
    <property type="component" value="Unassembled WGS sequence"/>
</dbReference>
<dbReference type="InterPro" id="IPR050273">
    <property type="entry name" value="GppA/Ppx_hydrolase"/>
</dbReference>
<comment type="caution">
    <text evidence="2">The sequence shown here is derived from an EMBL/GenBank/DDBJ whole genome shotgun (WGS) entry which is preliminary data.</text>
</comment>
<keyword evidence="3" id="KW-1185">Reference proteome</keyword>
<evidence type="ECO:0000313" key="3">
    <source>
        <dbReference type="Proteomes" id="UP000240535"/>
    </source>
</evidence>
<dbReference type="CDD" id="cd24054">
    <property type="entry name" value="ASKHA_NBD_AaPPX-GppA_MtPPX2-like"/>
    <property type="match status" value="1"/>
</dbReference>
<organism evidence="2 3">
    <name type="scientific">Campylobacter blaseri</name>
    <dbReference type="NCBI Taxonomy" id="2042961"/>
    <lineage>
        <taxon>Bacteria</taxon>
        <taxon>Pseudomonadati</taxon>
        <taxon>Campylobacterota</taxon>
        <taxon>Epsilonproteobacteria</taxon>
        <taxon>Campylobacterales</taxon>
        <taxon>Campylobacteraceae</taxon>
        <taxon>Campylobacter</taxon>
    </lineage>
</organism>
<dbReference type="OrthoDB" id="9793035at2"/>
<feature type="domain" description="Ppx/GppA phosphatase N-terminal" evidence="1">
    <location>
        <begin position="34"/>
        <end position="290"/>
    </location>
</feature>
<dbReference type="SUPFAM" id="SSF53067">
    <property type="entry name" value="Actin-like ATPase domain"/>
    <property type="match status" value="2"/>
</dbReference>
<dbReference type="Pfam" id="PF02541">
    <property type="entry name" value="Ppx-GppA"/>
    <property type="match status" value="1"/>
</dbReference>
<dbReference type="InterPro" id="IPR003695">
    <property type="entry name" value="Ppx_GppA_N"/>
</dbReference>
<dbReference type="GO" id="GO:0016462">
    <property type="term" value="F:pyrophosphatase activity"/>
    <property type="evidence" value="ECO:0007669"/>
    <property type="project" value="TreeGrafter"/>
</dbReference>
<dbReference type="RefSeq" id="WP_106871333.1">
    <property type="nucleotide sequence ID" value="NZ_CP053841.1"/>
</dbReference>
<gene>
    <name evidence="2" type="ORF">CQ405_05020</name>
</gene>
<dbReference type="AlphaFoldDB" id="A0A2P8R0B3"/>
<dbReference type="EMBL" id="PDHH01000004">
    <property type="protein sequence ID" value="PSM51930.1"/>
    <property type="molecule type" value="Genomic_DNA"/>
</dbReference>
<dbReference type="InterPro" id="IPR043129">
    <property type="entry name" value="ATPase_NBD"/>
</dbReference>
<dbReference type="PANTHER" id="PTHR30005:SF0">
    <property type="entry name" value="RETROGRADE REGULATION PROTEIN 2"/>
    <property type="match status" value="1"/>
</dbReference>
<evidence type="ECO:0000259" key="1">
    <source>
        <dbReference type="Pfam" id="PF02541"/>
    </source>
</evidence>
<accession>A0A2P8R0B3</accession>
<protein>
    <submittedName>
        <fullName evidence="2">Disulfide bond formation protein DsbA</fullName>
    </submittedName>
</protein>
<dbReference type="Gene3D" id="3.30.420.40">
    <property type="match status" value="1"/>
</dbReference>
<dbReference type="Gene3D" id="3.30.420.150">
    <property type="entry name" value="Exopolyphosphatase. Domain 2"/>
    <property type="match status" value="1"/>
</dbReference>
<dbReference type="PANTHER" id="PTHR30005">
    <property type="entry name" value="EXOPOLYPHOSPHATASE"/>
    <property type="match status" value="1"/>
</dbReference>
<reference evidence="3" key="1">
    <citation type="submission" date="2017-10" db="EMBL/GenBank/DDBJ databases">
        <title>Campylobacter species from seals.</title>
        <authorList>
            <person name="Gilbert M.J."/>
            <person name="Zomer A.L."/>
            <person name="Timmerman A.J."/>
            <person name="Duim B."/>
            <person name="Wagenaar J.A."/>
        </authorList>
    </citation>
    <scope>NUCLEOTIDE SEQUENCE [LARGE SCALE GENOMIC DNA]</scope>
    <source>
        <strain evidence="3">17S00004-5</strain>
    </source>
</reference>
<name>A0A2P8R0B3_9BACT</name>
<sequence length="296" mass="33729">MVIGIDLGSNTLRVALMNERFEILKSYEIIVGSAKDLKDGGNLSPNSKNNIINALEKIKAKFNFNKFKYIAVATEAFRIAKDSKEFFKFIKDKFNINFEIIDGISESKFTRLAVEHRLSKLSVNFKDILAIDLGGASTEISNKHNFKTYKFGIIKLYNESKQIKDMKENAKFAVKDAKEFISKLDIDKVVLTSGVPTTLAALNNGLDYKNYDENIVNGSILKYDDFDIWIEKIIHMEEIELEKLFGKDRAMYILGGIFILKELLKPLAMHKYIVVNDGLREGVMISEILKYNKIKG</sequence>
<evidence type="ECO:0000313" key="2">
    <source>
        <dbReference type="EMBL" id="PSM51930.1"/>
    </source>
</evidence>
<proteinExistence type="predicted"/>